<feature type="transmembrane region" description="Helical" evidence="7">
    <location>
        <begin position="57"/>
        <end position="76"/>
    </location>
</feature>
<feature type="non-terminal residue" evidence="8">
    <location>
        <position position="1"/>
    </location>
</feature>
<sequence length="245" mass="28333">YLGKVLGFQFLGYIGWAKKWAEAPIRIIMDNINRILFPLFSRLQREKQKLTRLVEKAIFYQSLFIVPATFGLVLTMDKFIQIIPKYLRWQPALPLFYLFCLSALFSSYSTPFINLLNGLGQVKISFYFMIFWTALTWILTPLLTKTYSLYGFPFTLIILSSTFLLVIQQAKKYLEFQVIKNVFPAFISSCLMVAATNLSFRLPFNLTLTLLVAILIGIITYGLTLLLIFKVNLFEEIKLLLNKNG</sequence>
<evidence type="ECO:0000256" key="4">
    <source>
        <dbReference type="ARBA" id="ARBA00022692"/>
    </source>
</evidence>
<gene>
    <name evidence="8" type="ORF">COW98_02575</name>
</gene>
<accession>A0A2H0BYC3</accession>
<evidence type="ECO:0000256" key="7">
    <source>
        <dbReference type="SAM" id="Phobius"/>
    </source>
</evidence>
<evidence type="ECO:0000313" key="8">
    <source>
        <dbReference type="EMBL" id="PIP62705.1"/>
    </source>
</evidence>
<feature type="transmembrane region" description="Helical" evidence="7">
    <location>
        <begin position="96"/>
        <end position="117"/>
    </location>
</feature>
<dbReference type="PANTHER" id="PTHR30250">
    <property type="entry name" value="PST FAMILY PREDICTED COLANIC ACID TRANSPORTER"/>
    <property type="match status" value="1"/>
</dbReference>
<dbReference type="Proteomes" id="UP000231021">
    <property type="component" value="Unassembled WGS sequence"/>
</dbReference>
<comment type="caution">
    <text evidence="8">The sequence shown here is derived from an EMBL/GenBank/DDBJ whole genome shotgun (WGS) entry which is preliminary data.</text>
</comment>
<feature type="transmembrane region" description="Helical" evidence="7">
    <location>
        <begin position="179"/>
        <end position="200"/>
    </location>
</feature>
<keyword evidence="4 7" id="KW-0812">Transmembrane</keyword>
<evidence type="ECO:0000256" key="2">
    <source>
        <dbReference type="ARBA" id="ARBA00007430"/>
    </source>
</evidence>
<evidence type="ECO:0000256" key="3">
    <source>
        <dbReference type="ARBA" id="ARBA00022475"/>
    </source>
</evidence>
<dbReference type="InterPro" id="IPR050833">
    <property type="entry name" value="Poly_Biosynth_Transport"/>
</dbReference>
<feature type="transmembrane region" description="Helical" evidence="7">
    <location>
        <begin position="124"/>
        <end position="143"/>
    </location>
</feature>
<dbReference type="EMBL" id="PCTB01000051">
    <property type="protein sequence ID" value="PIP62705.1"/>
    <property type="molecule type" value="Genomic_DNA"/>
</dbReference>
<dbReference type="AlphaFoldDB" id="A0A2H0BYC3"/>
<organism evidence="8 9">
    <name type="scientific">Candidatus Roizmanbacteria bacterium CG22_combo_CG10-13_8_21_14_all_35_9</name>
    <dbReference type="NCBI Taxonomy" id="1974861"/>
    <lineage>
        <taxon>Bacteria</taxon>
        <taxon>Candidatus Roizmaniibacteriota</taxon>
    </lineage>
</organism>
<protein>
    <submittedName>
        <fullName evidence="8">Uncharacterized protein</fullName>
    </submittedName>
</protein>
<evidence type="ECO:0000256" key="6">
    <source>
        <dbReference type="ARBA" id="ARBA00023136"/>
    </source>
</evidence>
<feature type="transmembrane region" description="Helical" evidence="7">
    <location>
        <begin position="206"/>
        <end position="229"/>
    </location>
</feature>
<evidence type="ECO:0000256" key="5">
    <source>
        <dbReference type="ARBA" id="ARBA00022989"/>
    </source>
</evidence>
<comment type="subcellular location">
    <subcellularLocation>
        <location evidence="1">Cell membrane</location>
        <topology evidence="1">Multi-pass membrane protein</topology>
    </subcellularLocation>
</comment>
<dbReference type="PANTHER" id="PTHR30250:SF10">
    <property type="entry name" value="LIPOPOLYSACCHARIDE BIOSYNTHESIS PROTEIN WZXC"/>
    <property type="match status" value="1"/>
</dbReference>
<keyword evidence="6 7" id="KW-0472">Membrane</keyword>
<feature type="transmembrane region" description="Helical" evidence="7">
    <location>
        <begin position="149"/>
        <end position="167"/>
    </location>
</feature>
<evidence type="ECO:0000256" key="1">
    <source>
        <dbReference type="ARBA" id="ARBA00004651"/>
    </source>
</evidence>
<name>A0A2H0BYC3_9BACT</name>
<reference evidence="8 9" key="1">
    <citation type="submission" date="2017-09" db="EMBL/GenBank/DDBJ databases">
        <title>Depth-based differentiation of microbial function through sediment-hosted aquifers and enrichment of novel symbionts in the deep terrestrial subsurface.</title>
        <authorList>
            <person name="Probst A.J."/>
            <person name="Ladd B."/>
            <person name="Jarett J.K."/>
            <person name="Geller-Mcgrath D.E."/>
            <person name="Sieber C.M."/>
            <person name="Emerson J.B."/>
            <person name="Anantharaman K."/>
            <person name="Thomas B.C."/>
            <person name="Malmstrom R."/>
            <person name="Stieglmeier M."/>
            <person name="Klingl A."/>
            <person name="Woyke T."/>
            <person name="Ryan C.M."/>
            <person name="Banfield J.F."/>
        </authorList>
    </citation>
    <scope>NUCLEOTIDE SEQUENCE [LARGE SCALE GENOMIC DNA]</scope>
    <source>
        <strain evidence="8">CG22_combo_CG10-13_8_21_14_all_35_9</strain>
    </source>
</reference>
<keyword evidence="3" id="KW-1003">Cell membrane</keyword>
<keyword evidence="5 7" id="KW-1133">Transmembrane helix</keyword>
<evidence type="ECO:0000313" key="9">
    <source>
        <dbReference type="Proteomes" id="UP000231021"/>
    </source>
</evidence>
<proteinExistence type="inferred from homology"/>
<dbReference type="Pfam" id="PF13440">
    <property type="entry name" value="Polysacc_synt_3"/>
    <property type="match status" value="1"/>
</dbReference>
<comment type="similarity">
    <text evidence="2">Belongs to the polysaccharide synthase family.</text>
</comment>
<dbReference type="GO" id="GO:0005886">
    <property type="term" value="C:plasma membrane"/>
    <property type="evidence" value="ECO:0007669"/>
    <property type="project" value="UniProtKB-SubCell"/>
</dbReference>